<evidence type="ECO:0000256" key="4">
    <source>
        <dbReference type="PIRSR" id="PIRSR602129-50"/>
    </source>
</evidence>
<dbReference type="SUPFAM" id="SSF53383">
    <property type="entry name" value="PLP-dependent transferases"/>
    <property type="match status" value="1"/>
</dbReference>
<evidence type="ECO:0000256" key="2">
    <source>
        <dbReference type="ARBA" id="ARBA00022898"/>
    </source>
</evidence>
<reference evidence="5 6" key="1">
    <citation type="submission" date="2009-02" db="EMBL/GenBank/DDBJ databases">
        <authorList>
            <person name="Fulton L."/>
            <person name="Clifton S."/>
            <person name="Fulton B."/>
            <person name="Xu J."/>
            <person name="Minx P."/>
            <person name="Pepin K.H."/>
            <person name="Johnson M."/>
            <person name="Bhonagiri V."/>
            <person name="Nash W.E."/>
            <person name="Mardis E.R."/>
            <person name="Wilson R.K."/>
        </authorList>
    </citation>
    <scope>NUCLEOTIDE SEQUENCE [LARGE SCALE GENOMIC DNA]</scope>
    <source>
        <strain evidence="5 6">DSM 16841</strain>
    </source>
</reference>
<dbReference type="PANTHER" id="PTHR42735">
    <property type="match status" value="1"/>
</dbReference>
<dbReference type="GO" id="GO:0030170">
    <property type="term" value="F:pyridoxal phosphate binding"/>
    <property type="evidence" value="ECO:0007669"/>
    <property type="project" value="InterPro"/>
</dbReference>
<feature type="modified residue" description="N6-(pyridoxal phosphate)lysine" evidence="4">
    <location>
        <position position="674"/>
    </location>
</feature>
<evidence type="ECO:0000313" key="6">
    <source>
        <dbReference type="Proteomes" id="UP000003561"/>
    </source>
</evidence>
<evidence type="ECO:0000256" key="3">
    <source>
        <dbReference type="ARBA" id="ARBA00023239"/>
    </source>
</evidence>
<dbReference type="GO" id="GO:0004058">
    <property type="term" value="F:aromatic-L-amino-acid decarboxylase activity"/>
    <property type="evidence" value="ECO:0007669"/>
    <property type="project" value="UniProtKB-ARBA"/>
</dbReference>
<dbReference type="GO" id="GO:0030149">
    <property type="term" value="P:sphingolipid catabolic process"/>
    <property type="evidence" value="ECO:0007669"/>
    <property type="project" value="TreeGrafter"/>
</dbReference>
<dbReference type="GO" id="GO:0008117">
    <property type="term" value="F:sphinganine-1-phosphate aldolase activity"/>
    <property type="evidence" value="ECO:0007669"/>
    <property type="project" value="TreeGrafter"/>
</dbReference>
<keyword evidence="2 4" id="KW-0663">Pyridoxal phosphate</keyword>
<dbReference type="InterPro" id="IPR015421">
    <property type="entry name" value="PyrdxlP-dep_Trfase_major"/>
</dbReference>
<evidence type="ECO:0008006" key="7">
    <source>
        <dbReference type="Google" id="ProtNLM"/>
    </source>
</evidence>
<dbReference type="GO" id="GO:0019752">
    <property type="term" value="P:carboxylic acid metabolic process"/>
    <property type="evidence" value="ECO:0007669"/>
    <property type="project" value="InterPro"/>
</dbReference>
<keyword evidence="3" id="KW-0456">Lyase</keyword>
<dbReference type="eggNOG" id="COG0076">
    <property type="taxonomic scope" value="Bacteria"/>
</dbReference>
<reference evidence="5 6" key="2">
    <citation type="submission" date="2009-03" db="EMBL/GenBank/DDBJ databases">
        <title>Draft genome sequence of Roseburia inulinivorans (DSM 16841).</title>
        <authorList>
            <person name="Sudarsanam P."/>
            <person name="Ley R."/>
            <person name="Guruge J."/>
            <person name="Turnbaugh P.J."/>
            <person name="Mahowald M."/>
            <person name="Liep D."/>
            <person name="Gordon J."/>
        </authorList>
    </citation>
    <scope>NUCLEOTIDE SEQUENCE [LARGE SCALE GENOMIC DNA]</scope>
    <source>
        <strain evidence="5 6">DSM 16841</strain>
    </source>
</reference>
<dbReference type="AlphaFoldDB" id="C0FSD2"/>
<dbReference type="InterPro" id="IPR002129">
    <property type="entry name" value="PyrdxlP-dep_de-COase"/>
</dbReference>
<evidence type="ECO:0000313" key="5">
    <source>
        <dbReference type="EMBL" id="EEG94520.1"/>
    </source>
</evidence>
<sequence length="891" mass="102086">MFHEQYEVLLVFSKLSEFNTDLINIIDSERSSCLKFTYLVDPTRKELELLLQQNKYLCIIPCTQYTLKKKCGHKYKLNNYIISQLLQNLELEFWGCTYISSLILHEKAICSQMSLGIPKPQVISRFHNKSVCNILKNKEMKAPIVLEPIYANNCLSKEKYTAASINEADSMISQLFDNDSDIEEFCVYGSIGSAEKIVITILGNPPLALSFVCESDTDFSEVNAVRNQDKYTRLLSNSYQLFREYNFRDFGQFIYSYDKENEIYYLVAVNYENCLDYTVITAFQQLYAVNRITDILNIILIVYLSRLEPTDTVVEFIKKFSVHLSEKVTESIIPFTVQQKINSAYCYKKICNELKGRFLSADEGNRNEFIKYINGCMKKLPDIHNPNEVYLGNADREYSFLQNYEALPDCPQNAQKVLDISMQILNGQMRWHAPSMLYNVNPPVMFNTVAATTVAKLYNPNAITSRTCSGFVEMEKQIVRQLSGLLGWDAKESAGVFTPGGKYCLTYAVKCGLNRVDFPTQERPVVITSEINHYSIESVCEHFGLGGRCIRVPVTHEGIIDFEIFRQILIKCFTKRIPIACIIFSGGNTTHCNVEKIKEGHDILYALLEKFNVNYIPYIYFDMVICWPWLFFKYYDFDKNKLDIPVAVLSKMAVILERIVFARLADGAGIDFHKGGFSPYTCSIFLSKKADELYAISDKTVKNNQHTPIEPNRYTLGNSRGTSDILSAWNILQSVGIEGFQAYVANMLIVANVLADALPTYGFTILEKNNTYGFATIIWAARPQKKLTFQKIKESSEETVVANNEYLYALSEYWITNKECSYYTRFLPNYTTISDNRKVAVISLLPMTLNIDEDKAREIAAKLGTLKKSFDQKYLSGMRFTTKEMPENVEK</sequence>
<dbReference type="EMBL" id="ACFY01000061">
    <property type="protein sequence ID" value="EEG94520.1"/>
    <property type="molecule type" value="Genomic_DNA"/>
</dbReference>
<name>C0FSD2_9FIRM</name>
<dbReference type="GO" id="GO:0016020">
    <property type="term" value="C:membrane"/>
    <property type="evidence" value="ECO:0007669"/>
    <property type="project" value="GOC"/>
</dbReference>
<comment type="caution">
    <text evidence="5">The sequence shown here is derived from an EMBL/GenBank/DDBJ whole genome shotgun (WGS) entry which is preliminary data.</text>
</comment>
<dbReference type="GeneID" id="75164485"/>
<dbReference type="Gene3D" id="3.40.640.10">
    <property type="entry name" value="Type I PLP-dependent aspartate aminotransferase-like (Major domain)"/>
    <property type="match status" value="1"/>
</dbReference>
<dbReference type="PANTHER" id="PTHR42735:SF6">
    <property type="entry name" value="SPHINGOSINE-1-PHOSPHATE LYASE 1"/>
    <property type="match status" value="1"/>
</dbReference>
<protein>
    <recommendedName>
        <fullName evidence="7">Pyridoxal-dependent decarboxylase domain protein</fullName>
    </recommendedName>
</protein>
<dbReference type="InterPro" id="IPR015424">
    <property type="entry name" value="PyrdxlP-dep_Trfase"/>
</dbReference>
<comment type="cofactor">
    <cofactor evidence="1 4">
        <name>pyridoxal 5'-phosphate</name>
        <dbReference type="ChEBI" id="CHEBI:597326"/>
    </cofactor>
</comment>
<evidence type="ECO:0000256" key="1">
    <source>
        <dbReference type="ARBA" id="ARBA00001933"/>
    </source>
</evidence>
<organism evidence="5 6">
    <name type="scientific">Roseburia inulinivorans DSM 16841</name>
    <dbReference type="NCBI Taxonomy" id="622312"/>
    <lineage>
        <taxon>Bacteria</taxon>
        <taxon>Bacillati</taxon>
        <taxon>Bacillota</taxon>
        <taxon>Clostridia</taxon>
        <taxon>Lachnospirales</taxon>
        <taxon>Lachnospiraceae</taxon>
        <taxon>Roseburia</taxon>
    </lineage>
</organism>
<proteinExistence type="predicted"/>
<dbReference type="Pfam" id="PF00282">
    <property type="entry name" value="Pyridoxal_deC"/>
    <property type="match status" value="1"/>
</dbReference>
<dbReference type="RefSeq" id="WP_007885031.1">
    <property type="nucleotide sequence ID" value="NZ_ACFY01000061.1"/>
</dbReference>
<dbReference type="Proteomes" id="UP000003561">
    <property type="component" value="Unassembled WGS sequence"/>
</dbReference>
<accession>C0FSD2</accession>
<gene>
    <name evidence="5" type="ORF">ROSEINA2194_01648</name>
</gene>
<dbReference type="InterPro" id="IPR050477">
    <property type="entry name" value="GrpII_AminoAcid_Decarb"/>
</dbReference>